<keyword evidence="1" id="KW-0812">Transmembrane</keyword>
<dbReference type="AlphaFoldDB" id="A0A448ZY40"/>
<keyword evidence="2" id="KW-0614">Plasmid</keyword>
<feature type="transmembrane region" description="Helical" evidence="1">
    <location>
        <begin position="47"/>
        <end position="69"/>
    </location>
</feature>
<reference evidence="2" key="1">
    <citation type="submission" date="2019-01" db="EMBL/GenBank/DDBJ databases">
        <authorList>
            <consortium name="Pathogen Informatics"/>
        </authorList>
    </citation>
    <scope>NUCLEOTIDE SEQUENCE [LARGE SCALE GENOMIC DNA]</scope>
    <source>
        <strain evidence="2">NCTC10113</strain>
    </source>
</reference>
<accession>A0A448ZY40</accession>
<feature type="transmembrane region" description="Helical" evidence="1">
    <location>
        <begin position="166"/>
        <end position="185"/>
    </location>
</feature>
<organism evidence="2">
    <name type="scientific">Metamycoplasma salivarium</name>
    <name type="common">Mycoplasma salivarium</name>
    <dbReference type="NCBI Taxonomy" id="2124"/>
    <lineage>
        <taxon>Bacteria</taxon>
        <taxon>Bacillati</taxon>
        <taxon>Mycoplasmatota</taxon>
        <taxon>Mycoplasmoidales</taxon>
        <taxon>Metamycoplasmataceae</taxon>
        <taxon>Metamycoplasma</taxon>
    </lineage>
</organism>
<keyword evidence="1" id="KW-0472">Membrane</keyword>
<protein>
    <submittedName>
        <fullName evidence="2">ABC-type transport system involved in multi-copper enzyme maturation, permease component</fullName>
    </submittedName>
</protein>
<evidence type="ECO:0000256" key="1">
    <source>
        <dbReference type="SAM" id="Phobius"/>
    </source>
</evidence>
<evidence type="ECO:0000313" key="2">
    <source>
        <dbReference type="EMBL" id="VEU56168.1"/>
    </source>
</evidence>
<dbReference type="EMBL" id="LR214939">
    <property type="protein sequence ID" value="VEU56168.1"/>
    <property type="molecule type" value="Genomic_DNA"/>
</dbReference>
<keyword evidence="1" id="KW-1133">Transmembrane helix</keyword>
<gene>
    <name evidence="2" type="ORF">NCTC10113_01056</name>
</gene>
<feature type="transmembrane region" description="Helical" evidence="1">
    <location>
        <begin position="96"/>
        <end position="117"/>
    </location>
</feature>
<dbReference type="RefSeq" id="WP_024544039.1">
    <property type="nucleotide sequence ID" value="NZ_LR214938.2"/>
</dbReference>
<feature type="transmembrane region" description="Helical" evidence="1">
    <location>
        <begin position="12"/>
        <end position="35"/>
    </location>
</feature>
<feature type="transmembrane region" description="Helical" evidence="1">
    <location>
        <begin position="544"/>
        <end position="563"/>
    </location>
</feature>
<proteinExistence type="predicted"/>
<geneLocation type="plasmid" evidence="2">
    <name>2</name>
</geneLocation>
<feature type="transmembrane region" description="Helical" evidence="1">
    <location>
        <begin position="129"/>
        <end position="154"/>
    </location>
</feature>
<name>A0A448ZY40_METSV</name>
<sequence>MSLLLKNHFRYLFKNKIALTFLSLSFLLIFGNLPFNLVNNLFFGYNWITFLICYVVIVIQSLMFFQIIFNNSKINQYDQILNSTFSNKRKIFGSKLIFGIIFFIFSSLIIASLNAIFLASKVKTNSRIFLYFISLFFFNLLAFIFSFNIIIFFATLIKNNAFRNSLNLVVAGILIATPIISRTLIYESPEEINWNNYKKVIEITKDNKEITHYVFKNIDELNNQSNSHSKYYFDVINAFYLAPSTIMKSIINDCNVKPYEITNSKYNNYVFDQKLKIKNWELASNYYVYNVNDIDLAKYDNSKLINLIQKEIFANLASKDFLEIKNLVKSPIWNADLFSNEQLSSLKTILGYKSKNVQYLRRDFASLIKNNLQLQKDIMDKFGLDFYNLLITLYIDNAYTTSQITTRQSSNNPFYIENLIPENGYYNQDTKITDEDKNYLQNSLLSFSSANVILRNEKLETFSITLSKFQNVFEDINNLDDWKTLIEEKSNKLKDINEILESLYTLSDPNNEILKFKLQPNSSFVNQYKYVTQFKTKLVSTNDVVLFILLFDITLALLTYMILKSRRKNY</sequence>